<dbReference type="PANTHER" id="PTHR46558:SF14">
    <property type="entry name" value="HTH-TYPE TRANSCRIPTIONAL REGULATOR ANSR"/>
    <property type="match status" value="1"/>
</dbReference>
<reference evidence="3 4" key="1">
    <citation type="submission" date="2024-03" db="EMBL/GenBank/DDBJ databases">
        <title>Human intestinal bacterial collection.</title>
        <authorList>
            <person name="Pauvert C."/>
            <person name="Hitch T.C.A."/>
            <person name="Clavel T."/>
        </authorList>
    </citation>
    <scope>NUCLEOTIDE SEQUENCE [LARGE SCALE GENOMIC DNA]</scope>
    <source>
        <strain evidence="3 4">CLA-JM-H44</strain>
    </source>
</reference>
<dbReference type="InterPro" id="IPR010982">
    <property type="entry name" value="Lambda_DNA-bd_dom_sf"/>
</dbReference>
<dbReference type="SMART" id="SM00530">
    <property type="entry name" value="HTH_XRE"/>
    <property type="match status" value="1"/>
</dbReference>
<dbReference type="InterPro" id="IPR001387">
    <property type="entry name" value="Cro/C1-type_HTH"/>
</dbReference>
<name>A0ABV1E087_9FIRM</name>
<proteinExistence type="predicted"/>
<comment type="caution">
    <text evidence="3">The sequence shown here is derived from an EMBL/GenBank/DDBJ whole genome shotgun (WGS) entry which is preliminary data.</text>
</comment>
<evidence type="ECO:0000313" key="4">
    <source>
        <dbReference type="Proteomes" id="UP001489509"/>
    </source>
</evidence>
<dbReference type="EMBL" id="JBBMFD010000006">
    <property type="protein sequence ID" value="MEQ2440309.1"/>
    <property type="molecule type" value="Genomic_DNA"/>
</dbReference>
<gene>
    <name evidence="3" type="ORF">WMO26_05645</name>
</gene>
<feature type="domain" description="HTH cro/C1-type" evidence="2">
    <location>
        <begin position="8"/>
        <end position="62"/>
    </location>
</feature>
<accession>A0ABV1E087</accession>
<dbReference type="Proteomes" id="UP001489509">
    <property type="component" value="Unassembled WGS sequence"/>
</dbReference>
<evidence type="ECO:0000259" key="2">
    <source>
        <dbReference type="PROSITE" id="PS50943"/>
    </source>
</evidence>
<keyword evidence="1" id="KW-0238">DNA-binding</keyword>
<dbReference type="RefSeq" id="WP_349218790.1">
    <property type="nucleotide sequence ID" value="NZ_JBBMFD010000006.1"/>
</dbReference>
<keyword evidence="4" id="KW-1185">Reference proteome</keyword>
<protein>
    <submittedName>
        <fullName evidence="3">Helix-turn-helix transcriptional regulator</fullName>
    </submittedName>
</protein>
<dbReference type="CDD" id="cd00093">
    <property type="entry name" value="HTH_XRE"/>
    <property type="match status" value="1"/>
</dbReference>
<evidence type="ECO:0000313" key="3">
    <source>
        <dbReference type="EMBL" id="MEQ2440309.1"/>
    </source>
</evidence>
<sequence>MNTFAERIKKERNRKKVYQNDVAKVLGITLRSYQYYEAGERYPDFENLIVLANYLGVSIDYLVGRTDNPEVNR</sequence>
<organism evidence="3 4">
    <name type="scientific">Solibaculum intestinale</name>
    <dbReference type="NCBI Taxonomy" id="3133165"/>
    <lineage>
        <taxon>Bacteria</taxon>
        <taxon>Bacillati</taxon>
        <taxon>Bacillota</taxon>
        <taxon>Clostridia</taxon>
        <taxon>Eubacteriales</taxon>
        <taxon>Oscillospiraceae</taxon>
        <taxon>Solibaculum</taxon>
    </lineage>
</organism>
<evidence type="ECO:0000256" key="1">
    <source>
        <dbReference type="ARBA" id="ARBA00023125"/>
    </source>
</evidence>
<dbReference type="SUPFAM" id="SSF47413">
    <property type="entry name" value="lambda repressor-like DNA-binding domains"/>
    <property type="match status" value="1"/>
</dbReference>
<dbReference type="Pfam" id="PF01381">
    <property type="entry name" value="HTH_3"/>
    <property type="match status" value="1"/>
</dbReference>
<dbReference type="PROSITE" id="PS50943">
    <property type="entry name" value="HTH_CROC1"/>
    <property type="match status" value="1"/>
</dbReference>
<dbReference type="Gene3D" id="1.10.260.40">
    <property type="entry name" value="lambda repressor-like DNA-binding domains"/>
    <property type="match status" value="1"/>
</dbReference>
<dbReference type="PANTHER" id="PTHR46558">
    <property type="entry name" value="TRACRIPTIONAL REGULATORY PROTEIN-RELATED-RELATED"/>
    <property type="match status" value="1"/>
</dbReference>